<gene>
    <name evidence="1" type="ORF">GCM10010528_15410</name>
</gene>
<name>A0ABP6LA67_9ACTN</name>
<dbReference type="InterPro" id="IPR023393">
    <property type="entry name" value="START-like_dom_sf"/>
</dbReference>
<dbReference type="EMBL" id="BAAAVS010000021">
    <property type="protein sequence ID" value="GAA3035534.1"/>
    <property type="molecule type" value="Genomic_DNA"/>
</dbReference>
<protein>
    <submittedName>
        <fullName evidence="1">Uncharacterized protein</fullName>
    </submittedName>
</protein>
<dbReference type="Gene3D" id="3.30.530.20">
    <property type="match status" value="1"/>
</dbReference>
<proteinExistence type="predicted"/>
<keyword evidence="2" id="KW-1185">Reference proteome</keyword>
<accession>A0ABP6LA67</accession>
<reference evidence="2" key="1">
    <citation type="journal article" date="2019" name="Int. J. Syst. Evol. Microbiol.">
        <title>The Global Catalogue of Microorganisms (GCM) 10K type strain sequencing project: providing services to taxonomists for standard genome sequencing and annotation.</title>
        <authorList>
            <consortium name="The Broad Institute Genomics Platform"/>
            <consortium name="The Broad Institute Genome Sequencing Center for Infectious Disease"/>
            <person name="Wu L."/>
            <person name="Ma J."/>
        </authorList>
    </citation>
    <scope>NUCLEOTIDE SEQUENCE [LARGE SCALE GENOMIC DNA]</scope>
    <source>
        <strain evidence="2">JCM 14234</strain>
    </source>
</reference>
<organism evidence="1 2">
    <name type="scientific">Gordonia defluvii</name>
    <dbReference type="NCBI Taxonomy" id="283718"/>
    <lineage>
        <taxon>Bacteria</taxon>
        <taxon>Bacillati</taxon>
        <taxon>Actinomycetota</taxon>
        <taxon>Actinomycetes</taxon>
        <taxon>Mycobacteriales</taxon>
        <taxon>Gordoniaceae</taxon>
        <taxon>Gordonia</taxon>
    </lineage>
</organism>
<dbReference type="SUPFAM" id="SSF55961">
    <property type="entry name" value="Bet v1-like"/>
    <property type="match status" value="1"/>
</dbReference>
<dbReference type="Proteomes" id="UP001501035">
    <property type="component" value="Unassembled WGS sequence"/>
</dbReference>
<evidence type="ECO:0000313" key="2">
    <source>
        <dbReference type="Proteomes" id="UP001501035"/>
    </source>
</evidence>
<sequence length="104" mass="11234">MLSSSGDDHRRTVVLTDGSKIIEDIVTLDDGLRRIQYRAGGGDLPIEDHLGTVDVFAIDDRRSLVAYSTEIEPAEMAEAFHAAIEEAVAALPSYIDETASSSAR</sequence>
<dbReference type="CDD" id="cd07821">
    <property type="entry name" value="PYR_PYL_RCAR_like"/>
    <property type="match status" value="1"/>
</dbReference>
<comment type="caution">
    <text evidence="1">The sequence shown here is derived from an EMBL/GenBank/DDBJ whole genome shotgun (WGS) entry which is preliminary data.</text>
</comment>
<evidence type="ECO:0000313" key="1">
    <source>
        <dbReference type="EMBL" id="GAA3035534.1"/>
    </source>
</evidence>